<evidence type="ECO:0000313" key="5">
    <source>
        <dbReference type="Proteomes" id="UP000199515"/>
    </source>
</evidence>
<dbReference type="PANTHER" id="PTHR22953:SF153">
    <property type="entry name" value="PURPLE ACID PHOSPHATASE"/>
    <property type="match status" value="1"/>
</dbReference>
<evidence type="ECO:0000313" key="4">
    <source>
        <dbReference type="EMBL" id="SDY09484.1"/>
    </source>
</evidence>
<sequence>MSQTTYSRRNLFRFGAKSTQTKAASTLRPLGRHLAYGADPAKQVVISWQELTKVTGPYVRISTTPGNFGQPIAAEVRTLESQLSWQKPDHDFPPHTPPTTQYFLHAKLDNLTPDTRYYYVVGHQSYDPTTTGRSDEIASFRTAGGTGPFSFTAFGDQGVGYNARRLNSMVADLAPAFNLAMGNLSYAIYEGDPGNEGAHTSKDKYDARIWDSFFAQNEIVAAGIPWMISLGNREMEDWYSGNGYGGVKARFTMPDNAWSGSTGVYSWRYRNVGLLSLDGNDICYRNTGNLDYSGGKQLSWLDSQLGKFRADPSIEFIVVYCHHATYTTADAGGAETLAQQKWAPLFDKYKVDLVLNAHNRLYERTDPIRAGKATKQVKPRGTVNSVSDGTTYITAGGGGQNLDTFFKKIAESYLDHETSVSSTSMKTYKKGSSSYTETKVTWSRVRYRGYGLVAVDVTPAANGVPGQLKVRAFADDGTQVDEVTIKRA</sequence>
<dbReference type="InterPro" id="IPR004843">
    <property type="entry name" value="Calcineurin-like_PHP"/>
</dbReference>
<dbReference type="GO" id="GO:0046872">
    <property type="term" value="F:metal ion binding"/>
    <property type="evidence" value="ECO:0007669"/>
    <property type="project" value="InterPro"/>
</dbReference>
<accession>A0A1H3H404</accession>
<dbReference type="RefSeq" id="WP_091291371.1">
    <property type="nucleotide sequence ID" value="NZ_FNON01000004.1"/>
</dbReference>
<reference evidence="4 5" key="1">
    <citation type="submission" date="2016-10" db="EMBL/GenBank/DDBJ databases">
        <authorList>
            <person name="de Groot N.N."/>
        </authorList>
    </citation>
    <scope>NUCLEOTIDE SEQUENCE [LARGE SCALE GENOMIC DNA]</scope>
    <source>
        <strain evidence="4 5">CPCC 202699</strain>
    </source>
</reference>
<dbReference type="InterPro" id="IPR029052">
    <property type="entry name" value="Metallo-depent_PP-like"/>
</dbReference>
<feature type="domain" description="Purple acid phosphatase N-terminal" evidence="3">
    <location>
        <begin position="29"/>
        <end position="142"/>
    </location>
</feature>
<feature type="domain" description="Calcineurin-like phosphoesterase" evidence="2">
    <location>
        <begin position="210"/>
        <end position="358"/>
    </location>
</feature>
<dbReference type="Gene3D" id="2.60.40.380">
    <property type="entry name" value="Purple acid phosphatase-like, N-terminal"/>
    <property type="match status" value="1"/>
</dbReference>
<gene>
    <name evidence="4" type="ORF">SAMN05421504_104485</name>
</gene>
<dbReference type="OrthoDB" id="9804511at2"/>
<proteinExistence type="predicted"/>
<dbReference type="EMBL" id="FNON01000004">
    <property type="protein sequence ID" value="SDY09484.1"/>
    <property type="molecule type" value="Genomic_DNA"/>
</dbReference>
<dbReference type="InterPro" id="IPR039331">
    <property type="entry name" value="PAPs-like"/>
</dbReference>
<evidence type="ECO:0000259" key="2">
    <source>
        <dbReference type="Pfam" id="PF00149"/>
    </source>
</evidence>
<dbReference type="AlphaFoldDB" id="A0A1H3H404"/>
<dbReference type="GO" id="GO:0003993">
    <property type="term" value="F:acid phosphatase activity"/>
    <property type="evidence" value="ECO:0007669"/>
    <property type="project" value="InterPro"/>
</dbReference>
<dbReference type="PANTHER" id="PTHR22953">
    <property type="entry name" value="ACID PHOSPHATASE RELATED"/>
    <property type="match status" value="1"/>
</dbReference>
<keyword evidence="1" id="KW-0732">Signal</keyword>
<dbReference type="Gene3D" id="3.60.21.10">
    <property type="match status" value="1"/>
</dbReference>
<dbReference type="InterPro" id="IPR008963">
    <property type="entry name" value="Purple_acid_Pase-like_N"/>
</dbReference>
<organism evidence="4 5">
    <name type="scientific">Amycolatopsis xylanica</name>
    <dbReference type="NCBI Taxonomy" id="589385"/>
    <lineage>
        <taxon>Bacteria</taxon>
        <taxon>Bacillati</taxon>
        <taxon>Actinomycetota</taxon>
        <taxon>Actinomycetes</taxon>
        <taxon>Pseudonocardiales</taxon>
        <taxon>Pseudonocardiaceae</taxon>
        <taxon>Amycolatopsis</taxon>
    </lineage>
</organism>
<evidence type="ECO:0000256" key="1">
    <source>
        <dbReference type="ARBA" id="ARBA00022729"/>
    </source>
</evidence>
<protein>
    <submittedName>
        <fullName evidence="4">Calcineurin-like phosphoesterase</fullName>
    </submittedName>
</protein>
<dbReference type="InterPro" id="IPR015914">
    <property type="entry name" value="PAPs_N"/>
</dbReference>
<name>A0A1H3H404_9PSEU</name>
<keyword evidence="5" id="KW-1185">Reference proteome</keyword>
<dbReference type="SUPFAM" id="SSF56300">
    <property type="entry name" value="Metallo-dependent phosphatases"/>
    <property type="match status" value="1"/>
</dbReference>
<dbReference type="Pfam" id="PF16656">
    <property type="entry name" value="Pur_ac_phosph_N"/>
    <property type="match status" value="1"/>
</dbReference>
<evidence type="ECO:0000259" key="3">
    <source>
        <dbReference type="Pfam" id="PF16656"/>
    </source>
</evidence>
<dbReference type="Pfam" id="PF00149">
    <property type="entry name" value="Metallophos"/>
    <property type="match status" value="1"/>
</dbReference>
<dbReference type="Proteomes" id="UP000199515">
    <property type="component" value="Unassembled WGS sequence"/>
</dbReference>
<dbReference type="STRING" id="589385.SAMN05421504_104485"/>
<dbReference type="SUPFAM" id="SSF49363">
    <property type="entry name" value="Purple acid phosphatase, N-terminal domain"/>
    <property type="match status" value="1"/>
</dbReference>